<dbReference type="EMBL" id="BMGC01000035">
    <property type="protein sequence ID" value="GGB43515.1"/>
    <property type="molecule type" value="Genomic_DNA"/>
</dbReference>
<accession>A0A916TG15</accession>
<evidence type="ECO:0000313" key="2">
    <source>
        <dbReference type="Proteomes" id="UP000621454"/>
    </source>
</evidence>
<evidence type="ECO:0008006" key="3">
    <source>
        <dbReference type="Google" id="ProtNLM"/>
    </source>
</evidence>
<keyword evidence="2" id="KW-1185">Reference proteome</keyword>
<name>A0A916TG15_9ACTN</name>
<reference evidence="1" key="2">
    <citation type="submission" date="2020-09" db="EMBL/GenBank/DDBJ databases">
        <authorList>
            <person name="Sun Q."/>
            <person name="Zhou Y."/>
        </authorList>
    </citation>
    <scope>NUCLEOTIDE SEQUENCE</scope>
    <source>
        <strain evidence="1">CGMCC 1.12827</strain>
    </source>
</reference>
<evidence type="ECO:0000313" key="1">
    <source>
        <dbReference type="EMBL" id="GGB43515.1"/>
    </source>
</evidence>
<comment type="caution">
    <text evidence="1">The sequence shown here is derived from an EMBL/GenBank/DDBJ whole genome shotgun (WGS) entry which is preliminary data.</text>
</comment>
<organism evidence="1 2">
    <name type="scientific">Gordonia jinhuaensis</name>
    <dbReference type="NCBI Taxonomy" id="1517702"/>
    <lineage>
        <taxon>Bacteria</taxon>
        <taxon>Bacillati</taxon>
        <taxon>Actinomycetota</taxon>
        <taxon>Actinomycetes</taxon>
        <taxon>Mycobacteriales</taxon>
        <taxon>Gordoniaceae</taxon>
        <taxon>Gordonia</taxon>
    </lineage>
</organism>
<dbReference type="RefSeq" id="WP_188587992.1">
    <property type="nucleotide sequence ID" value="NZ_BMGC01000035.1"/>
</dbReference>
<sequence length="250" mass="27001">MSSGSRSGNPAREATDDGADYVEFCGERYRLPADRPFHIGREGDLAVDDNPYLHRRFLVAYNDSGTWWLTNEGRHVSVSVSAPDAGFRATLAPGATMPLAFGTNTVVFSAGSTTYELEIHTAAAPPSHRDEQAVLDGEVTLGVPALTESQKVLIVALAEPVLRREGTDATAIPSSSQAAARLGWSLTKFNRKLDNVCDKFDQIGVSGLRAGGGRLATNRRARLVEYAVTSRLVNRDDLAMIDIEAQRNTP</sequence>
<dbReference type="AlphaFoldDB" id="A0A916TG15"/>
<gene>
    <name evidence="1" type="ORF">GCM10011489_33790</name>
</gene>
<reference evidence="1" key="1">
    <citation type="journal article" date="2014" name="Int. J. Syst. Evol. Microbiol.">
        <title>Complete genome sequence of Corynebacterium casei LMG S-19264T (=DSM 44701T), isolated from a smear-ripened cheese.</title>
        <authorList>
            <consortium name="US DOE Joint Genome Institute (JGI-PGF)"/>
            <person name="Walter F."/>
            <person name="Albersmeier A."/>
            <person name="Kalinowski J."/>
            <person name="Ruckert C."/>
        </authorList>
    </citation>
    <scope>NUCLEOTIDE SEQUENCE</scope>
    <source>
        <strain evidence="1">CGMCC 1.12827</strain>
    </source>
</reference>
<proteinExistence type="predicted"/>
<dbReference type="Proteomes" id="UP000621454">
    <property type="component" value="Unassembled WGS sequence"/>
</dbReference>
<protein>
    <recommendedName>
        <fullName evidence="3">FHA domain-containing protein</fullName>
    </recommendedName>
</protein>